<evidence type="ECO:0000256" key="1">
    <source>
        <dbReference type="SAM" id="MobiDB-lite"/>
    </source>
</evidence>
<feature type="compositionally biased region" description="Basic residues" evidence="1">
    <location>
        <begin position="186"/>
        <end position="196"/>
    </location>
</feature>
<dbReference type="AlphaFoldDB" id="E4XRB8"/>
<organism evidence="2">
    <name type="scientific">Oikopleura dioica</name>
    <name type="common">Tunicate</name>
    <dbReference type="NCBI Taxonomy" id="34765"/>
    <lineage>
        <taxon>Eukaryota</taxon>
        <taxon>Metazoa</taxon>
        <taxon>Chordata</taxon>
        <taxon>Tunicata</taxon>
        <taxon>Appendicularia</taxon>
        <taxon>Copelata</taxon>
        <taxon>Oikopleuridae</taxon>
        <taxon>Oikopleura</taxon>
    </lineage>
</organism>
<feature type="region of interest" description="Disordered" evidence="1">
    <location>
        <begin position="173"/>
        <end position="210"/>
    </location>
</feature>
<feature type="compositionally biased region" description="Low complexity" evidence="1">
    <location>
        <begin position="197"/>
        <end position="210"/>
    </location>
</feature>
<dbReference type="OrthoDB" id="10402237at2759"/>
<dbReference type="EMBL" id="FN653116">
    <property type="protein sequence ID" value="CBY12334.1"/>
    <property type="molecule type" value="Genomic_DNA"/>
</dbReference>
<feature type="compositionally biased region" description="Polar residues" evidence="1">
    <location>
        <begin position="45"/>
        <end position="54"/>
    </location>
</feature>
<dbReference type="Proteomes" id="UP000001307">
    <property type="component" value="Unassembled WGS sequence"/>
</dbReference>
<feature type="compositionally biased region" description="Polar residues" evidence="1">
    <location>
        <begin position="18"/>
        <end position="30"/>
    </location>
</feature>
<accession>E4XRB8</accession>
<dbReference type="InParanoid" id="E4XRB8"/>
<protein>
    <submittedName>
        <fullName evidence="2">Uncharacterized protein</fullName>
    </submittedName>
</protein>
<evidence type="ECO:0000313" key="3">
    <source>
        <dbReference type="Proteomes" id="UP000001307"/>
    </source>
</evidence>
<sequence>MLPGYLNRLVYKAETETDCNTNSDSALSDSENFKRTKNGSLGGKSISSEGNSECDSGVGSNRSNKSDSDKSDNENPSKLEDGITYEKIKAHYSKSMKASKPKRSESTLSRFSSIFKSDGKKLADVMVDEFKLNDRFSGLSMDRIWGSFMNDIKEDMRQQTGNSLDTIAEIDTDAPAEAAAASTNKTQKRRKRRQRKQMAAQSSSASSWQSDLPADWQNVITL</sequence>
<name>E4XRB8_OIKDI</name>
<feature type="region of interest" description="Disordered" evidence="1">
    <location>
        <begin position="14"/>
        <end position="85"/>
    </location>
</feature>
<reference evidence="2" key="1">
    <citation type="journal article" date="2010" name="Science">
        <title>Plasticity of animal genome architecture unmasked by rapid evolution of a pelagic tunicate.</title>
        <authorList>
            <person name="Denoeud F."/>
            <person name="Henriet S."/>
            <person name="Mungpakdee S."/>
            <person name="Aury J.M."/>
            <person name="Da Silva C."/>
            <person name="Brinkmann H."/>
            <person name="Mikhaleva J."/>
            <person name="Olsen L.C."/>
            <person name="Jubin C."/>
            <person name="Canestro C."/>
            <person name="Bouquet J.M."/>
            <person name="Danks G."/>
            <person name="Poulain J."/>
            <person name="Campsteijn C."/>
            <person name="Adamski M."/>
            <person name="Cross I."/>
            <person name="Yadetie F."/>
            <person name="Muffato M."/>
            <person name="Louis A."/>
            <person name="Butcher S."/>
            <person name="Tsagkogeorga G."/>
            <person name="Konrad A."/>
            <person name="Singh S."/>
            <person name="Jensen M.F."/>
            <person name="Cong E.H."/>
            <person name="Eikeseth-Otteraa H."/>
            <person name="Noel B."/>
            <person name="Anthouard V."/>
            <person name="Porcel B.M."/>
            <person name="Kachouri-Lafond R."/>
            <person name="Nishino A."/>
            <person name="Ugolini M."/>
            <person name="Chourrout P."/>
            <person name="Nishida H."/>
            <person name="Aasland R."/>
            <person name="Huzurbazar S."/>
            <person name="Westhof E."/>
            <person name="Delsuc F."/>
            <person name="Lehrach H."/>
            <person name="Reinhardt R."/>
            <person name="Weissenbach J."/>
            <person name="Roy S.W."/>
            <person name="Artiguenave F."/>
            <person name="Postlethwait J.H."/>
            <person name="Manak J.R."/>
            <person name="Thompson E.M."/>
            <person name="Jaillon O."/>
            <person name="Du Pasquier L."/>
            <person name="Boudinot P."/>
            <person name="Liberles D.A."/>
            <person name="Volff J.N."/>
            <person name="Philippe H."/>
            <person name="Lenhard B."/>
            <person name="Roest Crollius H."/>
            <person name="Wincker P."/>
            <person name="Chourrout D."/>
        </authorList>
    </citation>
    <scope>NUCLEOTIDE SEQUENCE [LARGE SCALE GENOMIC DNA]</scope>
</reference>
<proteinExistence type="predicted"/>
<keyword evidence="3" id="KW-1185">Reference proteome</keyword>
<feature type="compositionally biased region" description="Basic and acidic residues" evidence="1">
    <location>
        <begin position="64"/>
        <end position="85"/>
    </location>
</feature>
<gene>
    <name evidence="2" type="ORF">GSOID_T00001696001</name>
</gene>
<evidence type="ECO:0000313" key="2">
    <source>
        <dbReference type="EMBL" id="CBY12334.1"/>
    </source>
</evidence>